<organism evidence="2 3">
    <name type="scientific">Jeotgalibacillus proteolyticus</name>
    <dbReference type="NCBI Taxonomy" id="2082395"/>
    <lineage>
        <taxon>Bacteria</taxon>
        <taxon>Bacillati</taxon>
        <taxon>Bacillota</taxon>
        <taxon>Bacilli</taxon>
        <taxon>Bacillales</taxon>
        <taxon>Caryophanaceae</taxon>
        <taxon>Jeotgalibacillus</taxon>
    </lineage>
</organism>
<dbReference type="PANTHER" id="PTHR30212:SF4">
    <property type="entry name" value="MOSC DOMAIN-CONTAINING PROTEIN"/>
    <property type="match status" value="1"/>
</dbReference>
<dbReference type="GO" id="GO:0003824">
    <property type="term" value="F:catalytic activity"/>
    <property type="evidence" value="ECO:0007669"/>
    <property type="project" value="InterPro"/>
</dbReference>
<proteinExistence type="predicted"/>
<dbReference type="OrthoDB" id="9786134at2"/>
<dbReference type="GO" id="GO:0030151">
    <property type="term" value="F:molybdenum ion binding"/>
    <property type="evidence" value="ECO:0007669"/>
    <property type="project" value="InterPro"/>
</dbReference>
<keyword evidence="3" id="KW-1185">Reference proteome</keyword>
<dbReference type="InterPro" id="IPR052353">
    <property type="entry name" value="Benzoxazolinone_Detox_Enz"/>
</dbReference>
<dbReference type="Gene3D" id="2.40.33.20">
    <property type="entry name" value="PK beta-barrel domain-like"/>
    <property type="match status" value="1"/>
</dbReference>
<feature type="domain" description="MOSC" evidence="1">
    <location>
        <begin position="33"/>
        <end position="166"/>
    </location>
</feature>
<dbReference type="AlphaFoldDB" id="A0A2S5GCY2"/>
<dbReference type="InterPro" id="IPR005302">
    <property type="entry name" value="MoCF_Sase_C"/>
</dbReference>
<dbReference type="SUPFAM" id="SSF50800">
    <property type="entry name" value="PK beta-barrel domain-like"/>
    <property type="match status" value="1"/>
</dbReference>
<accession>A0A2S5GCY2</accession>
<dbReference type="PANTHER" id="PTHR30212">
    <property type="entry name" value="PROTEIN YIIM"/>
    <property type="match status" value="1"/>
</dbReference>
<dbReference type="RefSeq" id="WP_104057514.1">
    <property type="nucleotide sequence ID" value="NZ_PREZ01000003.1"/>
</dbReference>
<name>A0A2S5GCY2_9BACL</name>
<dbReference type="Pfam" id="PF03473">
    <property type="entry name" value="MOSC"/>
    <property type="match status" value="1"/>
</dbReference>
<protein>
    <submittedName>
        <fullName evidence="2">MOSC domain-containing protein</fullName>
    </submittedName>
</protein>
<dbReference type="GO" id="GO:0030170">
    <property type="term" value="F:pyridoxal phosphate binding"/>
    <property type="evidence" value="ECO:0007669"/>
    <property type="project" value="InterPro"/>
</dbReference>
<evidence type="ECO:0000313" key="2">
    <source>
        <dbReference type="EMBL" id="PPA70764.1"/>
    </source>
</evidence>
<dbReference type="Pfam" id="PF03475">
    <property type="entry name" value="YiiM_3-alpha"/>
    <property type="match status" value="1"/>
</dbReference>
<dbReference type="Proteomes" id="UP000239047">
    <property type="component" value="Unassembled WGS sequence"/>
</dbReference>
<dbReference type="InterPro" id="IPR005163">
    <property type="entry name" value="Tri_helical_YiiM-like"/>
</dbReference>
<reference evidence="2 3" key="1">
    <citation type="submission" date="2018-02" db="EMBL/GenBank/DDBJ databases">
        <title>Jeotgalibacillus proteolyticum sp. nov. a protease producing bacterium isolated from ocean sediments of Laizhou Bay.</title>
        <authorList>
            <person name="Li Y."/>
        </authorList>
    </citation>
    <scope>NUCLEOTIDE SEQUENCE [LARGE SCALE GENOMIC DNA]</scope>
    <source>
        <strain evidence="2 3">22-7</strain>
    </source>
</reference>
<evidence type="ECO:0000259" key="1">
    <source>
        <dbReference type="PROSITE" id="PS51340"/>
    </source>
</evidence>
<comment type="caution">
    <text evidence="2">The sequence shown here is derived from an EMBL/GenBank/DDBJ whole genome shotgun (WGS) entry which is preliminary data.</text>
</comment>
<dbReference type="EMBL" id="PREZ01000003">
    <property type="protein sequence ID" value="PPA70764.1"/>
    <property type="molecule type" value="Genomic_DNA"/>
</dbReference>
<gene>
    <name evidence="2" type="ORF">C4B60_08195</name>
</gene>
<evidence type="ECO:0000313" key="3">
    <source>
        <dbReference type="Proteomes" id="UP000239047"/>
    </source>
</evidence>
<dbReference type="InterPro" id="IPR011037">
    <property type="entry name" value="Pyrv_Knase-like_insert_dom_sf"/>
</dbReference>
<dbReference type="PROSITE" id="PS51340">
    <property type="entry name" value="MOSC"/>
    <property type="match status" value="1"/>
</dbReference>
<sequence>MQTTTYQVHSLNVGKIEKLTYGTKSFESAIRKSAAVKPVWISVTGISDDEQAYEQHGGTEKALCLYPYDYKEYWNDLLGHLDHDALFGENLSTLGLTEENTCVGDTFQLGEAVVQVTEPRQPCYKLAAKYDIPDIVSRMQKTGYTGFMFRVLKEGYAAPGDPLELIEKDPLRISIRDVNKVKYNKKASAEELNTILSLKALSATLRETLLARLNKLA</sequence>